<keyword evidence="5" id="KW-0769">Symport</keyword>
<keyword evidence="4" id="KW-0812">Transmembrane</keyword>
<feature type="binding site" evidence="8">
    <location>
        <position position="179"/>
    </location>
    <ligand>
        <name>Na(+)</name>
        <dbReference type="ChEBI" id="CHEBI:29101"/>
        <label>1</label>
    </ligand>
</feature>
<gene>
    <name evidence="9" type="ORF">CTOB1V02_LOCUS2259</name>
</gene>
<dbReference type="GO" id="GO:0046872">
    <property type="term" value="F:metal ion binding"/>
    <property type="evidence" value="ECO:0007669"/>
    <property type="project" value="UniProtKB-KW"/>
</dbReference>
<evidence type="ECO:0000313" key="9">
    <source>
        <dbReference type="EMBL" id="CAD7224292.1"/>
    </source>
</evidence>
<evidence type="ECO:0000256" key="2">
    <source>
        <dbReference type="ARBA" id="ARBA00006459"/>
    </source>
</evidence>
<dbReference type="GO" id="GO:0015293">
    <property type="term" value="F:symporter activity"/>
    <property type="evidence" value="ECO:0007669"/>
    <property type="project" value="UniProtKB-KW"/>
</dbReference>
<protein>
    <submittedName>
        <fullName evidence="9">Uncharacterized protein</fullName>
    </submittedName>
</protein>
<sequence>MQRLENCTTIDQQKHCRKLDKHQYVFWNNTCTDQTTYCNTHRNTCEDMSEPGEGCVTSLMTYLNRTHCKNNSYSPKDPEKLKFIQFETAVSHTSPSEDFLNNSVTTCIVSGLTSFFCGFVTFGVAGFLANQVHKEVGSILKSGHELAYTVYPTATGLMPVPHLWAFIFFFMMLMIGANSI</sequence>
<dbReference type="Pfam" id="PF00209">
    <property type="entry name" value="SNF"/>
    <property type="match status" value="1"/>
</dbReference>
<dbReference type="InterPro" id="IPR037272">
    <property type="entry name" value="SNS_sf"/>
</dbReference>
<dbReference type="InterPro" id="IPR000175">
    <property type="entry name" value="Na/ntran_symport"/>
</dbReference>
<accession>A0A7R8W7K2</accession>
<dbReference type="PANTHER" id="PTHR11616:SF240">
    <property type="entry name" value="BLOATED TUBULES, ISOFORM B-RELATED"/>
    <property type="match status" value="1"/>
</dbReference>
<reference evidence="9" key="1">
    <citation type="submission" date="2020-11" db="EMBL/GenBank/DDBJ databases">
        <authorList>
            <person name="Tran Van P."/>
        </authorList>
    </citation>
    <scope>NUCLEOTIDE SEQUENCE</scope>
</reference>
<keyword evidence="8" id="KW-0915">Sodium</keyword>
<evidence type="ECO:0000256" key="6">
    <source>
        <dbReference type="ARBA" id="ARBA00022989"/>
    </source>
</evidence>
<dbReference type="EMBL" id="OB660342">
    <property type="protein sequence ID" value="CAD7224292.1"/>
    <property type="molecule type" value="Genomic_DNA"/>
</dbReference>
<feature type="non-terminal residue" evidence="9">
    <location>
        <position position="180"/>
    </location>
</feature>
<evidence type="ECO:0000256" key="7">
    <source>
        <dbReference type="ARBA" id="ARBA00023136"/>
    </source>
</evidence>
<dbReference type="GO" id="GO:0005886">
    <property type="term" value="C:plasma membrane"/>
    <property type="evidence" value="ECO:0007669"/>
    <property type="project" value="TreeGrafter"/>
</dbReference>
<dbReference type="GO" id="GO:0006865">
    <property type="term" value="P:amino acid transport"/>
    <property type="evidence" value="ECO:0007669"/>
    <property type="project" value="TreeGrafter"/>
</dbReference>
<evidence type="ECO:0000256" key="5">
    <source>
        <dbReference type="ARBA" id="ARBA00022847"/>
    </source>
</evidence>
<evidence type="ECO:0000256" key="1">
    <source>
        <dbReference type="ARBA" id="ARBA00004141"/>
    </source>
</evidence>
<comment type="similarity">
    <text evidence="2">Belongs to the sodium:neurotransmitter symporter (SNF) (TC 2.A.22) family.</text>
</comment>
<proteinExistence type="inferred from homology"/>
<keyword evidence="6" id="KW-1133">Transmembrane helix</keyword>
<evidence type="ECO:0000256" key="4">
    <source>
        <dbReference type="ARBA" id="ARBA00022692"/>
    </source>
</evidence>
<keyword evidence="8" id="KW-0479">Metal-binding</keyword>
<evidence type="ECO:0000256" key="3">
    <source>
        <dbReference type="ARBA" id="ARBA00022448"/>
    </source>
</evidence>
<organism evidence="9">
    <name type="scientific">Cyprideis torosa</name>
    <dbReference type="NCBI Taxonomy" id="163714"/>
    <lineage>
        <taxon>Eukaryota</taxon>
        <taxon>Metazoa</taxon>
        <taxon>Ecdysozoa</taxon>
        <taxon>Arthropoda</taxon>
        <taxon>Crustacea</taxon>
        <taxon>Oligostraca</taxon>
        <taxon>Ostracoda</taxon>
        <taxon>Podocopa</taxon>
        <taxon>Podocopida</taxon>
        <taxon>Cytherocopina</taxon>
        <taxon>Cytheroidea</taxon>
        <taxon>Cytherideidae</taxon>
        <taxon>Cyprideis</taxon>
    </lineage>
</organism>
<dbReference type="GO" id="GO:0035725">
    <property type="term" value="P:sodium ion transmembrane transport"/>
    <property type="evidence" value="ECO:0007669"/>
    <property type="project" value="TreeGrafter"/>
</dbReference>
<dbReference type="AlphaFoldDB" id="A0A7R8W7K2"/>
<dbReference type="PROSITE" id="PS50267">
    <property type="entry name" value="NA_NEUROTRAN_SYMP_3"/>
    <property type="match status" value="1"/>
</dbReference>
<dbReference type="PRINTS" id="PR00176">
    <property type="entry name" value="NANEUSMPORT"/>
</dbReference>
<dbReference type="PANTHER" id="PTHR11616">
    <property type="entry name" value="SODIUM/CHLORIDE DEPENDENT TRANSPORTER"/>
    <property type="match status" value="1"/>
</dbReference>
<evidence type="ECO:0000256" key="8">
    <source>
        <dbReference type="PIRSR" id="PIRSR600175-1"/>
    </source>
</evidence>
<keyword evidence="3" id="KW-0813">Transport</keyword>
<comment type="subcellular location">
    <subcellularLocation>
        <location evidence="1">Membrane</location>
        <topology evidence="1">Multi-pass membrane protein</topology>
    </subcellularLocation>
</comment>
<name>A0A7R8W7K2_9CRUS</name>
<dbReference type="SUPFAM" id="SSF161070">
    <property type="entry name" value="SNF-like"/>
    <property type="match status" value="1"/>
</dbReference>
<keyword evidence="7" id="KW-0472">Membrane</keyword>